<keyword evidence="2" id="KW-0547">Nucleotide-binding</keyword>
<dbReference type="OrthoDB" id="9759819at2"/>
<evidence type="ECO:0000313" key="2">
    <source>
        <dbReference type="EMBL" id="KGO06842.1"/>
    </source>
</evidence>
<dbReference type="PATRIC" id="fig|1300343.5.peg.534"/>
<dbReference type="CDD" id="cd18785">
    <property type="entry name" value="SF2_C"/>
    <property type="match status" value="1"/>
</dbReference>
<dbReference type="RefSeq" id="WP_035326066.1">
    <property type="nucleotide sequence ID" value="NZ_CP015125.1"/>
</dbReference>
<dbReference type="InterPro" id="IPR014001">
    <property type="entry name" value="Helicase_ATP-bd"/>
</dbReference>
<dbReference type="EMBL" id="JSAQ01000001">
    <property type="protein sequence ID" value="KGO06842.1"/>
    <property type="molecule type" value="Genomic_DNA"/>
</dbReference>
<name>A0A0A2GUD0_9FLAO</name>
<dbReference type="PANTHER" id="PTHR47396:SF1">
    <property type="entry name" value="ATP-DEPENDENT HELICASE IRC3-RELATED"/>
    <property type="match status" value="1"/>
</dbReference>
<dbReference type="GO" id="GO:0005829">
    <property type="term" value="C:cytosol"/>
    <property type="evidence" value="ECO:0007669"/>
    <property type="project" value="TreeGrafter"/>
</dbReference>
<dbReference type="PANTHER" id="PTHR47396">
    <property type="entry name" value="TYPE I RESTRICTION ENZYME ECOKI R PROTEIN"/>
    <property type="match status" value="1"/>
</dbReference>
<gene>
    <name evidence="2" type="ORF">NV36_08280</name>
</gene>
<organism evidence="2 3">
    <name type="scientific">Dokdonia donghaensis DSW-1</name>
    <dbReference type="NCBI Taxonomy" id="1300343"/>
    <lineage>
        <taxon>Bacteria</taxon>
        <taxon>Pseudomonadati</taxon>
        <taxon>Bacteroidota</taxon>
        <taxon>Flavobacteriia</taxon>
        <taxon>Flavobacteriales</taxon>
        <taxon>Flavobacteriaceae</taxon>
        <taxon>Dokdonia</taxon>
    </lineage>
</organism>
<keyword evidence="2" id="KW-0067">ATP-binding</keyword>
<dbReference type="Proteomes" id="UP000030140">
    <property type="component" value="Unassembled WGS sequence"/>
</dbReference>
<dbReference type="PROSITE" id="PS51192">
    <property type="entry name" value="HELICASE_ATP_BIND_1"/>
    <property type="match status" value="1"/>
</dbReference>
<keyword evidence="2" id="KW-0378">Hydrolase</keyword>
<dbReference type="GO" id="GO:0005524">
    <property type="term" value="F:ATP binding"/>
    <property type="evidence" value="ECO:0007669"/>
    <property type="project" value="InterPro"/>
</dbReference>
<dbReference type="GO" id="GO:0016787">
    <property type="term" value="F:hydrolase activity"/>
    <property type="evidence" value="ECO:0007669"/>
    <property type="project" value="InterPro"/>
</dbReference>
<dbReference type="GO" id="GO:0003677">
    <property type="term" value="F:DNA binding"/>
    <property type="evidence" value="ECO:0007669"/>
    <property type="project" value="InterPro"/>
</dbReference>
<protein>
    <submittedName>
        <fullName evidence="2">DEAD/DEAH box helicase</fullName>
    </submittedName>
</protein>
<dbReference type="Gene3D" id="3.40.50.300">
    <property type="entry name" value="P-loop containing nucleotide triphosphate hydrolases"/>
    <property type="match status" value="2"/>
</dbReference>
<dbReference type="Pfam" id="PF04851">
    <property type="entry name" value="ResIII"/>
    <property type="match status" value="1"/>
</dbReference>
<feature type="domain" description="Helicase ATP-binding" evidence="1">
    <location>
        <begin position="23"/>
        <end position="185"/>
    </location>
</feature>
<dbReference type="InterPro" id="IPR050742">
    <property type="entry name" value="Helicase_Restrict-Modif_Enz"/>
</dbReference>
<keyword evidence="3" id="KW-1185">Reference proteome</keyword>
<dbReference type="KEGG" id="ddo:I597_0527"/>
<accession>A0A0A2GUD0</accession>
<keyword evidence="2" id="KW-0347">Helicase</keyword>
<dbReference type="AlphaFoldDB" id="A0A0A2GUD0"/>
<sequence length="886" mass="100899">MLKEAFQFIYTWRTYQERFLKDFQDHIADDHLHVVAPPGSGKTVLGLEMMRRVDKCTLVLAPTITIRNQWEERMFECFIEQEKCTIPLSRNIKKPAHITFATYQSLHAFAKNEMEGDMERMLNFFAQAGIKNIVLDEAHHLKNEWWKPLFALKELPECTITALTATPPYDSDQAEIAKYFQLCGPIDIEISVPELVKEGNLCAHQDYIYFSKPDAAQIEYILDYRVKAKAVIDELVENSEFGSFIINLPVYKTPGKHLEIIYQDPSFYIASLVYLNARGYKIPKVKIDLLGVDLTQEKLPTFNQEWAEKLLQPLLVDGREDYYEDEEVLATVEKTLRKVGAFDKKRVNFKGEQQLYKSLAQSPNKLKSIREIIDFESAQMGSDLRAVILTDYVRKEFIDTPIEALDTINKLGVIPIFHHLRYSLEQHPDRWQGKDKLEKLAVLTGTIIIVHKALVAQITETSDSDDFTHDALGDTAFVIIRPREKVKSQMVSLMTALFTDGHIEVLLGTAALLGEGWDAPAINTLVLASYVSSFVMSNQMRGRAIRVQPSNPDKVASIWHLACIDPTIDGGGEDVAKLTRRFDAFCGVSLEGTPFIENGAERFALPTTILEKDVLNSKMCTLAGNRGAIQQRWEQAIGTGKLLVRELKLDFKPKGKPLQKKSVYYKDAVKYGILQLGALLTITVPEIIINNAGAYFSRGMSFFIYAVLGTAAMVLAPKTYKTLVLYLKYGRVDKLVYKMGQVVLKSLREQYYITTQLEALKLGVEYLPNGAVSCFLTGATAKEEILFVKCMEELLTPIDNARYMIEQSGWWQRKFGFANYYPLPELFAGNKKDALLFFNFWGIYISENARLTFTRTREGRKRLLKARFHYLNTKGGFKTKTSAIWR</sequence>
<dbReference type="GO" id="GO:0004386">
    <property type="term" value="F:helicase activity"/>
    <property type="evidence" value="ECO:0007669"/>
    <property type="project" value="UniProtKB-KW"/>
</dbReference>
<dbReference type="SMART" id="SM00487">
    <property type="entry name" value="DEXDc"/>
    <property type="match status" value="1"/>
</dbReference>
<dbReference type="InterPro" id="IPR006935">
    <property type="entry name" value="Helicase/UvrB_N"/>
</dbReference>
<proteinExistence type="predicted"/>
<comment type="caution">
    <text evidence="2">The sequence shown here is derived from an EMBL/GenBank/DDBJ whole genome shotgun (WGS) entry which is preliminary data.</text>
</comment>
<dbReference type="SUPFAM" id="SSF52540">
    <property type="entry name" value="P-loop containing nucleoside triphosphate hydrolases"/>
    <property type="match status" value="1"/>
</dbReference>
<dbReference type="InterPro" id="IPR027417">
    <property type="entry name" value="P-loop_NTPase"/>
</dbReference>
<evidence type="ECO:0000259" key="1">
    <source>
        <dbReference type="PROSITE" id="PS51192"/>
    </source>
</evidence>
<evidence type="ECO:0000313" key="3">
    <source>
        <dbReference type="Proteomes" id="UP000030140"/>
    </source>
</evidence>
<reference evidence="2 3" key="1">
    <citation type="submission" date="2014-10" db="EMBL/GenBank/DDBJ databases">
        <title>Draft genome sequence of the proteorhodopsin-containing marine bacterium Dokdonia donghaensis.</title>
        <authorList>
            <person name="Gomez-Consarnau L."/>
            <person name="Gonzalez J.M."/>
            <person name="Riedel T."/>
            <person name="Jaenicke S."/>
            <person name="Wagner-Doebler I."/>
            <person name="Fuhrman J.A."/>
        </authorList>
    </citation>
    <scope>NUCLEOTIDE SEQUENCE [LARGE SCALE GENOMIC DNA]</scope>
    <source>
        <strain evidence="2 3">DSW-1</strain>
    </source>
</reference>